<accession>A0A0L8V8P9</accession>
<evidence type="ECO:0000313" key="2">
    <source>
        <dbReference type="EMBL" id="KOH44572.1"/>
    </source>
</evidence>
<dbReference type="AlphaFoldDB" id="A0A0L8V8P9"/>
<dbReference type="RefSeq" id="WP_053183905.1">
    <property type="nucleotide sequence ID" value="NZ_LGIA01000159.1"/>
</dbReference>
<dbReference type="Proteomes" id="UP000036958">
    <property type="component" value="Unassembled WGS sequence"/>
</dbReference>
<gene>
    <name evidence="2" type="ORF">NC99_25570</name>
</gene>
<dbReference type="EMBL" id="LGIA01000159">
    <property type="protein sequence ID" value="KOH44572.1"/>
    <property type="molecule type" value="Genomic_DNA"/>
</dbReference>
<feature type="transmembrane region" description="Helical" evidence="1">
    <location>
        <begin position="30"/>
        <end position="48"/>
    </location>
</feature>
<keyword evidence="1" id="KW-1133">Transmembrane helix</keyword>
<proteinExistence type="predicted"/>
<comment type="caution">
    <text evidence="2">The sequence shown here is derived from an EMBL/GenBank/DDBJ whole genome shotgun (WGS) entry which is preliminary data.</text>
</comment>
<keyword evidence="3" id="KW-1185">Reference proteome</keyword>
<dbReference type="OrthoDB" id="1493442at2"/>
<keyword evidence="1" id="KW-0812">Transmembrane</keyword>
<keyword evidence="1" id="KW-0472">Membrane</keyword>
<sequence>MKMTEAEYENKLTEYTNRDNFWTERTISQLGYSINLFTTVGIAFLAYLGTSKETFPKLDISCYSEFSWALALYIISIILIVLSAGNGFKSILSRLFDYRITRHLALSRKRYLVRNKKNVIAEDRSKGLIDSKIIDISGLKHYPIFKNHLLGKIDFIIESDFNSGLVIEKFERLRKESKILGDTTWRCHRWQIVSFFLAIFIYGLAILS</sequence>
<organism evidence="2 3">
    <name type="scientific">Sunxiuqinia dokdonensis</name>
    <dbReference type="NCBI Taxonomy" id="1409788"/>
    <lineage>
        <taxon>Bacteria</taxon>
        <taxon>Pseudomonadati</taxon>
        <taxon>Bacteroidota</taxon>
        <taxon>Bacteroidia</taxon>
        <taxon>Marinilabiliales</taxon>
        <taxon>Prolixibacteraceae</taxon>
        <taxon>Sunxiuqinia</taxon>
    </lineage>
</organism>
<feature type="transmembrane region" description="Helical" evidence="1">
    <location>
        <begin position="68"/>
        <end position="88"/>
    </location>
</feature>
<protein>
    <submittedName>
        <fullName evidence="2">Uncharacterized protein</fullName>
    </submittedName>
</protein>
<evidence type="ECO:0000313" key="3">
    <source>
        <dbReference type="Proteomes" id="UP000036958"/>
    </source>
</evidence>
<reference evidence="3" key="1">
    <citation type="submission" date="2015-07" db="EMBL/GenBank/DDBJ databases">
        <title>Genome sequencing of Sunxiuqinia dokdonensis strain SK.</title>
        <authorList>
            <person name="Ahn S."/>
            <person name="Kim B.-C."/>
        </authorList>
    </citation>
    <scope>NUCLEOTIDE SEQUENCE [LARGE SCALE GENOMIC DNA]</scope>
    <source>
        <strain evidence="3">SK</strain>
    </source>
</reference>
<evidence type="ECO:0000256" key="1">
    <source>
        <dbReference type="SAM" id="Phobius"/>
    </source>
</evidence>
<feature type="transmembrane region" description="Helical" evidence="1">
    <location>
        <begin position="190"/>
        <end position="207"/>
    </location>
</feature>
<dbReference type="STRING" id="1409788.NC99_25570"/>
<name>A0A0L8V8P9_9BACT</name>